<accession>A0A8K0D421</accession>
<proteinExistence type="predicted"/>
<sequence>MASREERIMELEREVRKKNLVIKRMEDKENEGIAETSDEIKRILEKITVEIDTEKDLKEWRKRNKNNNSGKCQILKGSNIWIDQDCLKKIQERKILVEQMKEARKNGDRVYIKYNKLVVDTEPKNVAPSNTLKRTVADSLLEGSSLEQELTRITRTRAA</sequence>
<reference evidence="2" key="1">
    <citation type="submission" date="2019-08" db="EMBL/GenBank/DDBJ databases">
        <title>The genome of the North American firefly Photinus pyralis.</title>
        <authorList>
            <consortium name="Photinus pyralis genome working group"/>
            <person name="Fallon T.R."/>
            <person name="Sander Lower S.E."/>
            <person name="Weng J.-K."/>
        </authorList>
    </citation>
    <scope>NUCLEOTIDE SEQUENCE</scope>
    <source>
        <strain evidence="2">TRF0915ILg1</strain>
        <tissue evidence="2">Whole body</tissue>
    </source>
</reference>
<name>A0A8K0D421_IGNLU</name>
<dbReference type="OrthoDB" id="7417618at2759"/>
<evidence type="ECO:0000313" key="3">
    <source>
        <dbReference type="Proteomes" id="UP000801492"/>
    </source>
</evidence>
<protein>
    <recommendedName>
        <fullName evidence="4">Endonuclease-reverse transcriptase</fullName>
    </recommendedName>
</protein>
<evidence type="ECO:0000256" key="1">
    <source>
        <dbReference type="SAM" id="Coils"/>
    </source>
</evidence>
<keyword evidence="3" id="KW-1185">Reference proteome</keyword>
<keyword evidence="1" id="KW-0175">Coiled coil</keyword>
<dbReference type="AlphaFoldDB" id="A0A8K0D421"/>
<dbReference type="EMBL" id="VTPC01004058">
    <property type="protein sequence ID" value="KAF2897559.1"/>
    <property type="molecule type" value="Genomic_DNA"/>
</dbReference>
<comment type="caution">
    <text evidence="2">The sequence shown here is derived from an EMBL/GenBank/DDBJ whole genome shotgun (WGS) entry which is preliminary data.</text>
</comment>
<organism evidence="2 3">
    <name type="scientific">Ignelater luminosus</name>
    <name type="common">Cucubano</name>
    <name type="synonym">Pyrophorus luminosus</name>
    <dbReference type="NCBI Taxonomy" id="2038154"/>
    <lineage>
        <taxon>Eukaryota</taxon>
        <taxon>Metazoa</taxon>
        <taxon>Ecdysozoa</taxon>
        <taxon>Arthropoda</taxon>
        <taxon>Hexapoda</taxon>
        <taxon>Insecta</taxon>
        <taxon>Pterygota</taxon>
        <taxon>Neoptera</taxon>
        <taxon>Endopterygota</taxon>
        <taxon>Coleoptera</taxon>
        <taxon>Polyphaga</taxon>
        <taxon>Elateriformia</taxon>
        <taxon>Elateroidea</taxon>
        <taxon>Elateridae</taxon>
        <taxon>Agrypninae</taxon>
        <taxon>Pyrophorini</taxon>
        <taxon>Ignelater</taxon>
    </lineage>
</organism>
<evidence type="ECO:0008006" key="4">
    <source>
        <dbReference type="Google" id="ProtNLM"/>
    </source>
</evidence>
<feature type="coiled-coil region" evidence="1">
    <location>
        <begin position="1"/>
        <end position="31"/>
    </location>
</feature>
<gene>
    <name evidence="2" type="ORF">ILUMI_08614</name>
</gene>
<dbReference type="Proteomes" id="UP000801492">
    <property type="component" value="Unassembled WGS sequence"/>
</dbReference>
<evidence type="ECO:0000313" key="2">
    <source>
        <dbReference type="EMBL" id="KAF2897559.1"/>
    </source>
</evidence>